<comment type="caution">
    <text evidence="1">The sequence shown here is derived from an EMBL/GenBank/DDBJ whole genome shotgun (WGS) entry which is preliminary data.</text>
</comment>
<evidence type="ECO:0000313" key="1">
    <source>
        <dbReference type="EMBL" id="KAJ1889316.1"/>
    </source>
</evidence>
<feature type="non-terminal residue" evidence="1">
    <location>
        <position position="1"/>
    </location>
</feature>
<protein>
    <submittedName>
        <fullName evidence="1">Rab GTPase-binding exocyst subunit S15</fullName>
    </submittedName>
</protein>
<dbReference type="EMBL" id="JANBPG010001568">
    <property type="protein sequence ID" value="KAJ1889316.1"/>
    <property type="molecule type" value="Genomic_DNA"/>
</dbReference>
<sequence length="282" mass="31863">VAVDALRGCQEVVRLVSGFDEQVAARQYYSAIKTLGSLKDVYLPRVRCYAFGKVLEASVPHMETKLQGAALSDMKDWLYSLKKTTRDIGRHLTARMHTKQRSWVQRDSAATATERHLVSPAVQFVLDEEFDRDEPVAVELMPLYQCLHINEKLGRRAEFRRSFTEDRSNQLSLILDSPVQFVSGQLASFDAMLFDIIGFFVVEHSILASAPDFCSRADVDTLWEVCIARLSDILARSIQAIRGDQNVSSTLQGALTTFLYVQEENAYDVRKLRDLMMAIFGA</sequence>
<proteinExistence type="predicted"/>
<dbReference type="Proteomes" id="UP001150581">
    <property type="component" value="Unassembled WGS sequence"/>
</dbReference>
<organism evidence="1 2">
    <name type="scientific">Kickxella alabastrina</name>
    <dbReference type="NCBI Taxonomy" id="61397"/>
    <lineage>
        <taxon>Eukaryota</taxon>
        <taxon>Fungi</taxon>
        <taxon>Fungi incertae sedis</taxon>
        <taxon>Zoopagomycota</taxon>
        <taxon>Kickxellomycotina</taxon>
        <taxon>Kickxellomycetes</taxon>
        <taxon>Kickxellales</taxon>
        <taxon>Kickxellaceae</taxon>
        <taxon>Kickxella</taxon>
    </lineage>
</organism>
<gene>
    <name evidence="1" type="primary">SEC15_1</name>
    <name evidence="1" type="ORF">LPJ66_008097</name>
</gene>
<name>A0ACC1IBB7_9FUNG</name>
<keyword evidence="2" id="KW-1185">Reference proteome</keyword>
<reference evidence="1" key="1">
    <citation type="submission" date="2022-07" db="EMBL/GenBank/DDBJ databases">
        <title>Phylogenomic reconstructions and comparative analyses of Kickxellomycotina fungi.</title>
        <authorList>
            <person name="Reynolds N.K."/>
            <person name="Stajich J.E."/>
            <person name="Barry K."/>
            <person name="Grigoriev I.V."/>
            <person name="Crous P."/>
            <person name="Smith M.E."/>
        </authorList>
    </citation>
    <scope>NUCLEOTIDE SEQUENCE</scope>
    <source>
        <strain evidence="1">Benny 63K</strain>
    </source>
</reference>
<evidence type="ECO:0000313" key="2">
    <source>
        <dbReference type="Proteomes" id="UP001150581"/>
    </source>
</evidence>
<accession>A0ACC1IBB7</accession>